<dbReference type="Pfam" id="PF01425">
    <property type="entry name" value="Amidase"/>
    <property type="match status" value="1"/>
</dbReference>
<organism evidence="2 3">
    <name type="scientific">Pigmentiphaga humi</name>
    <dbReference type="NCBI Taxonomy" id="2478468"/>
    <lineage>
        <taxon>Bacteria</taxon>
        <taxon>Pseudomonadati</taxon>
        <taxon>Pseudomonadota</taxon>
        <taxon>Betaproteobacteria</taxon>
        <taxon>Burkholderiales</taxon>
        <taxon>Alcaligenaceae</taxon>
        <taxon>Pigmentiphaga</taxon>
    </lineage>
</organism>
<evidence type="ECO:0000313" key="3">
    <source>
        <dbReference type="Proteomes" id="UP000277294"/>
    </source>
</evidence>
<keyword evidence="2" id="KW-0436">Ligase</keyword>
<name>A0A3P4B7Y2_9BURK</name>
<keyword evidence="2" id="KW-0808">Transferase</keyword>
<dbReference type="SUPFAM" id="SSF75304">
    <property type="entry name" value="Amidase signature (AS) enzymes"/>
    <property type="match status" value="1"/>
</dbReference>
<dbReference type="EC" id="6.3.5.-" evidence="2"/>
<dbReference type="InterPro" id="IPR023631">
    <property type="entry name" value="Amidase_dom"/>
</dbReference>
<dbReference type="AlphaFoldDB" id="A0A3P4B7Y2"/>
<feature type="domain" description="Amidase" evidence="1">
    <location>
        <begin position="25"/>
        <end position="419"/>
    </location>
</feature>
<dbReference type="InterPro" id="IPR000120">
    <property type="entry name" value="Amidase"/>
</dbReference>
<accession>A0A3P4B7Y2</accession>
<dbReference type="Gene3D" id="3.90.1300.10">
    <property type="entry name" value="Amidase signature (AS) domain"/>
    <property type="match status" value="1"/>
</dbReference>
<evidence type="ECO:0000313" key="2">
    <source>
        <dbReference type="EMBL" id="VCU72041.1"/>
    </source>
</evidence>
<sequence>MTTCRLARDAFDYIRDPKGEGSRTFIRLFEKEAIAAAAASDLRRQAGCPLGPLDGILISIKDLFDVAGVTTLSGSRLMRKRPAADSDATVVARLRSAGAVIVGTTNMTEFAMGALGTNAHYGTPLNPYDRKTGRVPGGSSSGAAVSVADGMVTAAIGSDTAGSVQVPAAFCGIVGFKPTARRVPLKGALPLAPSVDSIGPLGRSVECCAAIDAVIAQDGASFESPPPEWIRIGVPTTVVQDDLDETVAAAFSRALDALSRAGVQLVDLPCAEFAEIARSMANFGFSVAEGYAFHRKYLEDSRDAYDPLVAARFERGAGILAADYIDLVNTRASLIRRFARADRAFDALIMPTVQMVAPPLSPLLADERLWLSNSLRAIRNPGLSNFLDRCAISIPCHAAGEAPVGLSLMGRHMEDHRLLSVGATVQSIVRRALGEPAGDQRFVSP</sequence>
<dbReference type="InterPro" id="IPR036928">
    <property type="entry name" value="AS_sf"/>
</dbReference>
<protein>
    <submittedName>
        <fullName evidence="2">Glutamyl-tRNA(Gln) amidotransferase subunit A</fullName>
        <ecNumber evidence="2">6.3.5.-</ecNumber>
    </submittedName>
</protein>
<gene>
    <name evidence="2" type="primary">gatA_6</name>
    <name evidence="2" type="ORF">PIGHUM_04136</name>
</gene>
<proteinExistence type="predicted"/>
<reference evidence="2 3" key="1">
    <citation type="submission" date="2018-10" db="EMBL/GenBank/DDBJ databases">
        <authorList>
            <person name="Criscuolo A."/>
        </authorList>
    </citation>
    <scope>NUCLEOTIDE SEQUENCE [LARGE SCALE GENOMIC DNA]</scope>
    <source>
        <strain evidence="2">DnA1</strain>
    </source>
</reference>
<dbReference type="Proteomes" id="UP000277294">
    <property type="component" value="Unassembled WGS sequence"/>
</dbReference>
<dbReference type="GO" id="GO:0016740">
    <property type="term" value="F:transferase activity"/>
    <property type="evidence" value="ECO:0007669"/>
    <property type="project" value="UniProtKB-KW"/>
</dbReference>
<dbReference type="NCBIfam" id="NF005460">
    <property type="entry name" value="PRK07056.1"/>
    <property type="match status" value="1"/>
</dbReference>
<dbReference type="GO" id="GO:0016874">
    <property type="term" value="F:ligase activity"/>
    <property type="evidence" value="ECO:0007669"/>
    <property type="project" value="UniProtKB-KW"/>
</dbReference>
<dbReference type="EMBL" id="UWPJ01000034">
    <property type="protein sequence ID" value="VCU72041.1"/>
    <property type="molecule type" value="Genomic_DNA"/>
</dbReference>
<evidence type="ECO:0000259" key="1">
    <source>
        <dbReference type="Pfam" id="PF01425"/>
    </source>
</evidence>
<dbReference type="PANTHER" id="PTHR11895:SF176">
    <property type="entry name" value="AMIDASE AMID-RELATED"/>
    <property type="match status" value="1"/>
</dbReference>
<dbReference type="PANTHER" id="PTHR11895">
    <property type="entry name" value="TRANSAMIDASE"/>
    <property type="match status" value="1"/>
</dbReference>
<keyword evidence="3" id="KW-1185">Reference proteome</keyword>